<keyword evidence="2" id="KW-0812">Transmembrane</keyword>
<dbReference type="AlphaFoldDB" id="A0A5N6IPP7"/>
<keyword evidence="4" id="KW-1185">Reference proteome</keyword>
<organism evidence="3 4">
    <name type="scientific">Aspergillus minisclerotigenes</name>
    <dbReference type="NCBI Taxonomy" id="656917"/>
    <lineage>
        <taxon>Eukaryota</taxon>
        <taxon>Fungi</taxon>
        <taxon>Dikarya</taxon>
        <taxon>Ascomycota</taxon>
        <taxon>Pezizomycotina</taxon>
        <taxon>Eurotiomycetes</taxon>
        <taxon>Eurotiomycetidae</taxon>
        <taxon>Eurotiales</taxon>
        <taxon>Aspergillaceae</taxon>
        <taxon>Aspergillus</taxon>
        <taxon>Aspergillus subgen. Circumdati</taxon>
    </lineage>
</organism>
<evidence type="ECO:0000313" key="4">
    <source>
        <dbReference type="Proteomes" id="UP000326289"/>
    </source>
</evidence>
<sequence>MDPKPTQHVSEVESPDSTARLLPEESGERDRFQQHLYTWNSLLTDTWFPETVAMVFSVACFVAIVAIVRAFDGKPVPVFWRGVTLNAVVSVLGTASKCSLLYAMSQSIGQWKWVLLQTKKRRLRCVQTIDDASRGPWGSVTLLARERCSVLWIGATIMVLALALDFSIQQIISHETERVQIPNGSAVAKQALRIDPTWYHKRFQNAMQAGFWHNHEPAPICSSGNCTWDSFTSIGFCNQCVDVTSESHLHHCTWTSQNVYDTYLKAHNSSGYNRAAQSDLQCNVTLSDGAISGVPIQIRFDADESGFVRLPKDIIWKITWLSQEQNAGINNHTMLFAHAELDVDTDMVFAHVELDSVTTPSDIVSIPEGKLKIKRVTSCAISFCARNYNISVSHGTPEITLTEPDWGRIFFDDGGVVCWTPDRALRKASTQEAPLPKPTHGSEYSICYVVPEPRLIYDNVVSGFSGQTFWEWSVGHLGGDWIFKDAGEQSVHNDDSIPMTSRIMELGFEEVTKNVAASLTKDILDNSTDTVNGRVFATEEHICFNSLWTIFPALVLTSGVAFYIATVWAGQLEGVGVWKASILPVLYHGIEPSISNGHRDLETVSKMGSVSQMTEVQLQSDDSRGGMVLR</sequence>
<evidence type="ECO:0000256" key="1">
    <source>
        <dbReference type="SAM" id="MobiDB-lite"/>
    </source>
</evidence>
<dbReference type="PANTHER" id="PTHR35394">
    <property type="entry name" value="DUF3176 DOMAIN-CONTAINING PROTEIN"/>
    <property type="match status" value="1"/>
</dbReference>
<keyword evidence="2" id="KW-0472">Membrane</keyword>
<reference evidence="3 4" key="1">
    <citation type="submission" date="2019-04" db="EMBL/GenBank/DDBJ databases">
        <title>Fungal friends and foes A comparative genomics study of 23 Aspergillus species from section Flavi.</title>
        <authorList>
            <consortium name="DOE Joint Genome Institute"/>
            <person name="Kjaerbolling I."/>
            <person name="Vesth T.C."/>
            <person name="Frisvad J.C."/>
            <person name="Nybo J.L."/>
            <person name="Theobald S."/>
            <person name="Kildgaard S."/>
            <person name="Petersen T.I."/>
            <person name="Kuo A."/>
            <person name="Sato A."/>
            <person name="Lyhne E.K."/>
            <person name="Kogle M.E."/>
            <person name="Wiebenga A."/>
            <person name="Kun R.S."/>
            <person name="Lubbers R.J."/>
            <person name="Makela M.R."/>
            <person name="Barry K."/>
            <person name="Chovatia M."/>
            <person name="Clum A."/>
            <person name="Daum C."/>
            <person name="Haridas S."/>
            <person name="He G."/>
            <person name="LaButti K."/>
            <person name="Lipzen A."/>
            <person name="Mondo S."/>
            <person name="Pangilinan J."/>
            <person name="Riley R."/>
            <person name="Salamov A."/>
            <person name="Simmons B.A."/>
            <person name="Magnuson J.K."/>
            <person name="Henrissat B."/>
            <person name="Mortensen U.H."/>
            <person name="Larsen T.O."/>
            <person name="De vries R.P."/>
            <person name="Grigoriev I.V."/>
            <person name="Machida M."/>
            <person name="Baker S.E."/>
            <person name="Andersen M.R."/>
        </authorList>
    </citation>
    <scope>NUCLEOTIDE SEQUENCE [LARGE SCALE GENOMIC DNA]</scope>
    <source>
        <strain evidence="3 4">CBS 117635</strain>
    </source>
</reference>
<keyword evidence="2" id="KW-1133">Transmembrane helix</keyword>
<feature type="region of interest" description="Disordered" evidence="1">
    <location>
        <begin position="1"/>
        <end position="27"/>
    </location>
</feature>
<protein>
    <submittedName>
        <fullName evidence="3">Uncharacterized protein</fullName>
    </submittedName>
</protein>
<gene>
    <name evidence="3" type="ORF">BDV30DRAFT_243560</name>
</gene>
<dbReference type="EMBL" id="ML732875">
    <property type="protein sequence ID" value="KAB8268217.1"/>
    <property type="molecule type" value="Genomic_DNA"/>
</dbReference>
<dbReference type="InterPro" id="IPR021514">
    <property type="entry name" value="DUF3176"/>
</dbReference>
<dbReference type="PANTHER" id="PTHR35394:SF5">
    <property type="entry name" value="DUF3176 DOMAIN-CONTAINING PROTEIN"/>
    <property type="match status" value="1"/>
</dbReference>
<name>A0A5N6IPP7_9EURO</name>
<proteinExistence type="predicted"/>
<dbReference type="Proteomes" id="UP000326289">
    <property type="component" value="Unassembled WGS sequence"/>
</dbReference>
<evidence type="ECO:0000313" key="3">
    <source>
        <dbReference type="EMBL" id="KAB8268217.1"/>
    </source>
</evidence>
<dbReference type="Pfam" id="PF11374">
    <property type="entry name" value="DUF3176"/>
    <property type="match status" value="1"/>
</dbReference>
<feature type="transmembrane region" description="Helical" evidence="2">
    <location>
        <begin position="51"/>
        <end position="71"/>
    </location>
</feature>
<accession>A0A5N6IPP7</accession>
<evidence type="ECO:0000256" key="2">
    <source>
        <dbReference type="SAM" id="Phobius"/>
    </source>
</evidence>
<feature type="transmembrane region" description="Helical" evidence="2">
    <location>
        <begin position="149"/>
        <end position="168"/>
    </location>
</feature>